<evidence type="ECO:0000256" key="1">
    <source>
        <dbReference type="SAM" id="Phobius"/>
    </source>
</evidence>
<keyword evidence="1" id="KW-0812">Transmembrane</keyword>
<dbReference type="AlphaFoldDB" id="A0A8T0FB67"/>
<protein>
    <recommendedName>
        <fullName evidence="4">Transmembrane protein</fullName>
    </recommendedName>
</protein>
<dbReference type="EMBL" id="JABXBU010000012">
    <property type="protein sequence ID" value="KAF8788514.1"/>
    <property type="molecule type" value="Genomic_DNA"/>
</dbReference>
<accession>A0A8T0FB67</accession>
<organism evidence="2 3">
    <name type="scientific">Argiope bruennichi</name>
    <name type="common">Wasp spider</name>
    <name type="synonym">Aranea bruennichi</name>
    <dbReference type="NCBI Taxonomy" id="94029"/>
    <lineage>
        <taxon>Eukaryota</taxon>
        <taxon>Metazoa</taxon>
        <taxon>Ecdysozoa</taxon>
        <taxon>Arthropoda</taxon>
        <taxon>Chelicerata</taxon>
        <taxon>Arachnida</taxon>
        <taxon>Araneae</taxon>
        <taxon>Araneomorphae</taxon>
        <taxon>Entelegynae</taxon>
        <taxon>Araneoidea</taxon>
        <taxon>Araneidae</taxon>
        <taxon>Argiope</taxon>
    </lineage>
</organism>
<reference evidence="2" key="1">
    <citation type="journal article" date="2020" name="bioRxiv">
        <title>Chromosome-level reference genome of the European wasp spider Argiope bruennichi: a resource for studies on range expansion and evolutionary adaptation.</title>
        <authorList>
            <person name="Sheffer M.M."/>
            <person name="Hoppe A."/>
            <person name="Krehenwinkel H."/>
            <person name="Uhl G."/>
            <person name="Kuss A.W."/>
            <person name="Jensen L."/>
            <person name="Jensen C."/>
            <person name="Gillespie R.G."/>
            <person name="Hoff K.J."/>
            <person name="Prost S."/>
        </authorList>
    </citation>
    <scope>NUCLEOTIDE SEQUENCE</scope>
</reference>
<dbReference type="Proteomes" id="UP000807504">
    <property type="component" value="Unassembled WGS sequence"/>
</dbReference>
<keyword evidence="1" id="KW-1133">Transmembrane helix</keyword>
<feature type="transmembrane region" description="Helical" evidence="1">
    <location>
        <begin position="93"/>
        <end position="119"/>
    </location>
</feature>
<dbReference type="OMA" id="CFINELF"/>
<proteinExistence type="predicted"/>
<dbReference type="OrthoDB" id="6434524at2759"/>
<evidence type="ECO:0008006" key="4">
    <source>
        <dbReference type="Google" id="ProtNLM"/>
    </source>
</evidence>
<keyword evidence="1" id="KW-0472">Membrane</keyword>
<evidence type="ECO:0000313" key="2">
    <source>
        <dbReference type="EMBL" id="KAF8788514.1"/>
    </source>
</evidence>
<keyword evidence="3" id="KW-1185">Reference proteome</keyword>
<evidence type="ECO:0000313" key="3">
    <source>
        <dbReference type="Proteomes" id="UP000807504"/>
    </source>
</evidence>
<feature type="transmembrane region" description="Helical" evidence="1">
    <location>
        <begin position="38"/>
        <end position="57"/>
    </location>
</feature>
<comment type="caution">
    <text evidence="2">The sequence shown here is derived from an EMBL/GenBank/DDBJ whole genome shotgun (WGS) entry which is preliminary data.</text>
</comment>
<feature type="transmembrane region" description="Helical" evidence="1">
    <location>
        <begin position="215"/>
        <end position="234"/>
    </location>
</feature>
<name>A0A8T0FB67_ARGBR</name>
<sequence>MDVSTEQDEEIWLNDLLDIPSVPASRRDHYPFSKDMALAYRLQLAILLLNAACALWCVEPCHRLGLLFSFWLLFVLCENVYRNYPWREPLNVWMWHLYLGIPCFRMLLFICIILLLLFLTYVGTGCELDHPLMEASVAWLSGMAIWPLVRDRRRQEKSEEDYDQFSSIRPWLLMLPGPFGIIFAALHSPSLLILLAAFAASSMVGLFLHGLIADVWTVSSGTLMLGLFAILCCHRLPEDVRLTMAAWEEEEITYARRIENSLRIVKGNLRTAGLPSEGSARFDRLAIQVPLLLREVKILRKMSRTITESTARELKMLTTAEELVEFKKKTDNYGPYTSECCIS</sequence>
<reference evidence="2" key="2">
    <citation type="submission" date="2020-06" db="EMBL/GenBank/DDBJ databases">
        <authorList>
            <person name="Sheffer M."/>
        </authorList>
    </citation>
    <scope>NUCLEOTIDE SEQUENCE</scope>
</reference>
<feature type="transmembrane region" description="Helical" evidence="1">
    <location>
        <begin position="64"/>
        <end position="81"/>
    </location>
</feature>
<gene>
    <name evidence="2" type="ORF">HNY73_006547</name>
</gene>